<evidence type="ECO:0000313" key="3">
    <source>
        <dbReference type="Proteomes" id="UP000288716"/>
    </source>
</evidence>
<dbReference type="GO" id="GO:0008344">
    <property type="term" value="P:adult locomotory behavior"/>
    <property type="evidence" value="ECO:0007669"/>
    <property type="project" value="TreeGrafter"/>
</dbReference>
<dbReference type="PANTHER" id="PTHR46306:SF1">
    <property type="entry name" value="BTB_POZ DOMAIN-CONTAINING PROTEIN 9"/>
    <property type="match status" value="1"/>
</dbReference>
<proteinExistence type="predicted"/>
<dbReference type="GO" id="GO:0048512">
    <property type="term" value="P:circadian behavior"/>
    <property type="evidence" value="ECO:0007669"/>
    <property type="project" value="TreeGrafter"/>
</dbReference>
<dbReference type="Gene3D" id="3.30.710.10">
    <property type="entry name" value="Potassium Channel Kv1.1, Chain A"/>
    <property type="match status" value="1"/>
</dbReference>
<feature type="domain" description="BTB" evidence="1">
    <location>
        <begin position="24"/>
        <end position="91"/>
    </location>
</feature>
<comment type="caution">
    <text evidence="2">The sequence shown here is derived from an EMBL/GenBank/DDBJ whole genome shotgun (WGS) entry which is preliminary data.</text>
</comment>
<dbReference type="Pfam" id="PF00651">
    <property type="entry name" value="BTB"/>
    <property type="match status" value="1"/>
</dbReference>
<dbReference type="PROSITE" id="PS50097">
    <property type="entry name" value="BTB"/>
    <property type="match status" value="1"/>
</dbReference>
<evidence type="ECO:0000259" key="1">
    <source>
        <dbReference type="PROSITE" id="PS50097"/>
    </source>
</evidence>
<dbReference type="PANTHER" id="PTHR46306">
    <property type="entry name" value="BTB/POZ DOMAIN-CONTAINING PROTEIN 9"/>
    <property type="match status" value="1"/>
</dbReference>
<dbReference type="GO" id="GO:0005737">
    <property type="term" value="C:cytoplasm"/>
    <property type="evidence" value="ECO:0007669"/>
    <property type="project" value="TreeGrafter"/>
</dbReference>
<reference evidence="2 3" key="1">
    <citation type="journal article" date="2018" name="Gigascience">
        <title>Genomes of trombidid mites reveal novel predicted allergens and laterally-transferred genes associated with secondary metabolism.</title>
        <authorList>
            <person name="Dong X."/>
            <person name="Chaisiri K."/>
            <person name="Xia D."/>
            <person name="Armstrong S.D."/>
            <person name="Fang Y."/>
            <person name="Donnelly M.J."/>
            <person name="Kadowaki T."/>
            <person name="McGarry J.W."/>
            <person name="Darby A.C."/>
            <person name="Makepeace B.L."/>
        </authorList>
    </citation>
    <scope>NUCLEOTIDE SEQUENCE [LARGE SCALE GENOMIC DNA]</scope>
    <source>
        <strain evidence="2">UoL-UT</strain>
    </source>
</reference>
<evidence type="ECO:0000313" key="2">
    <source>
        <dbReference type="EMBL" id="RWS20832.1"/>
    </source>
</evidence>
<gene>
    <name evidence="2" type="ORF">B4U80_11999</name>
</gene>
<protein>
    <submittedName>
        <fullName evidence="2">BTB/POZ domain-containing protein-like protein</fullName>
    </submittedName>
</protein>
<dbReference type="AlphaFoldDB" id="A0A443RZW1"/>
<name>A0A443RZW1_9ACAR</name>
<dbReference type="SUPFAM" id="SSF54695">
    <property type="entry name" value="POZ domain"/>
    <property type="match status" value="1"/>
</dbReference>
<keyword evidence="3" id="KW-1185">Reference proteome</keyword>
<dbReference type="SMART" id="SM00225">
    <property type="entry name" value="BTB"/>
    <property type="match status" value="1"/>
</dbReference>
<dbReference type="STRING" id="299467.A0A443RZW1"/>
<sequence length="143" mass="16890">MFGNDTSYVGEDRIKRIRMDNDFKDLTFVVKSNEFKVNKTLMAASCDYFKTMLYGNTNESRMSTIELKSTPKVAFEKVVEFIHNDKCDVDSIEEKNLIDLIGLSHEYQFSHLLQYLYNELDCEDKEFSVDFYIRLFDLSIEKQ</sequence>
<dbReference type="InterPro" id="IPR052407">
    <property type="entry name" value="BTB_POZ_domain_cont_9"/>
</dbReference>
<dbReference type="Proteomes" id="UP000288716">
    <property type="component" value="Unassembled WGS sequence"/>
</dbReference>
<organism evidence="2 3">
    <name type="scientific">Leptotrombidium deliense</name>
    <dbReference type="NCBI Taxonomy" id="299467"/>
    <lineage>
        <taxon>Eukaryota</taxon>
        <taxon>Metazoa</taxon>
        <taxon>Ecdysozoa</taxon>
        <taxon>Arthropoda</taxon>
        <taxon>Chelicerata</taxon>
        <taxon>Arachnida</taxon>
        <taxon>Acari</taxon>
        <taxon>Acariformes</taxon>
        <taxon>Trombidiformes</taxon>
        <taxon>Prostigmata</taxon>
        <taxon>Anystina</taxon>
        <taxon>Parasitengona</taxon>
        <taxon>Trombiculoidea</taxon>
        <taxon>Trombiculidae</taxon>
        <taxon>Leptotrombidium</taxon>
    </lineage>
</organism>
<dbReference type="InterPro" id="IPR000210">
    <property type="entry name" value="BTB/POZ_dom"/>
</dbReference>
<accession>A0A443RZW1</accession>
<dbReference type="InterPro" id="IPR011333">
    <property type="entry name" value="SKP1/BTB/POZ_sf"/>
</dbReference>
<dbReference type="VEuPathDB" id="VectorBase:LDEU011208"/>
<dbReference type="OrthoDB" id="6499564at2759"/>
<dbReference type="EMBL" id="NCKV01015237">
    <property type="protein sequence ID" value="RWS20832.1"/>
    <property type="molecule type" value="Genomic_DNA"/>
</dbReference>
<dbReference type="GO" id="GO:0050804">
    <property type="term" value="P:modulation of chemical synaptic transmission"/>
    <property type="evidence" value="ECO:0007669"/>
    <property type="project" value="TreeGrafter"/>
</dbReference>